<reference evidence="2 3" key="1">
    <citation type="submission" date="2018-10" db="EMBL/GenBank/DDBJ databases">
        <authorList>
            <person name="Li J."/>
        </authorList>
    </citation>
    <scope>NUCLEOTIDE SEQUENCE [LARGE SCALE GENOMIC DNA]</scope>
    <source>
        <strain evidence="2 3">ZD1-4</strain>
    </source>
</reference>
<proteinExistence type="predicted"/>
<dbReference type="Proteomes" id="UP000282460">
    <property type="component" value="Unassembled WGS sequence"/>
</dbReference>
<dbReference type="EMBL" id="RCWJ01000002">
    <property type="protein sequence ID" value="RLQ84583.1"/>
    <property type="molecule type" value="Genomic_DNA"/>
</dbReference>
<accession>A0A3L7J1Z6</accession>
<evidence type="ECO:0000256" key="1">
    <source>
        <dbReference type="SAM" id="MobiDB-lite"/>
    </source>
</evidence>
<dbReference type="OrthoDB" id="5118692at2"/>
<feature type="compositionally biased region" description="Low complexity" evidence="1">
    <location>
        <begin position="38"/>
        <end position="56"/>
    </location>
</feature>
<gene>
    <name evidence="2" type="ORF">D9V28_10490</name>
</gene>
<dbReference type="RefSeq" id="WP_121659628.1">
    <property type="nucleotide sequence ID" value="NZ_BMEK01000002.1"/>
</dbReference>
<organism evidence="2 3">
    <name type="scientific">Mycetocola zhadangensis</name>
    <dbReference type="NCBI Taxonomy" id="1164595"/>
    <lineage>
        <taxon>Bacteria</taxon>
        <taxon>Bacillati</taxon>
        <taxon>Actinomycetota</taxon>
        <taxon>Actinomycetes</taxon>
        <taxon>Micrococcales</taxon>
        <taxon>Microbacteriaceae</taxon>
        <taxon>Mycetocola</taxon>
    </lineage>
</organism>
<evidence type="ECO:0000313" key="3">
    <source>
        <dbReference type="Proteomes" id="UP000282460"/>
    </source>
</evidence>
<name>A0A3L7J1Z6_9MICO</name>
<sequence length="233" mass="23054">MTGRASRLALVAIVTTLALAVAILVISTVLDTLPGSGSTAKSPSNSSVSSESTADATPDDGEAESPSESTEENSATEESGTGAPSERESSEVMPAPDGKSPIGLPPSPPLPNLVSTPLPPTASAAGGLVEGFPAAVIPLNPNTAVQSSSVASAENRLQVTLAASTPSATDAVLEFYRVSFAALHLVDSVAPAASGSTALLFTRGGPDTVLLTVTPDGSGGTTYSVFGAFTATK</sequence>
<keyword evidence="3" id="KW-1185">Reference proteome</keyword>
<protein>
    <submittedName>
        <fullName evidence="2">Uncharacterized protein</fullName>
    </submittedName>
</protein>
<evidence type="ECO:0000313" key="2">
    <source>
        <dbReference type="EMBL" id="RLQ84583.1"/>
    </source>
</evidence>
<feature type="region of interest" description="Disordered" evidence="1">
    <location>
        <begin position="34"/>
        <end position="115"/>
    </location>
</feature>
<feature type="compositionally biased region" description="Acidic residues" evidence="1">
    <location>
        <begin position="57"/>
        <end position="75"/>
    </location>
</feature>
<dbReference type="AlphaFoldDB" id="A0A3L7J1Z6"/>
<comment type="caution">
    <text evidence="2">The sequence shown here is derived from an EMBL/GenBank/DDBJ whole genome shotgun (WGS) entry which is preliminary data.</text>
</comment>